<dbReference type="SUPFAM" id="SSF52540">
    <property type="entry name" value="P-loop containing nucleoside triphosphate hydrolases"/>
    <property type="match status" value="1"/>
</dbReference>
<sequence>MIDVLNDIEDFDINHLRDEYQIELSAIFSDNLAKIRKIKFEIEELKDKYDSYSSDLNTKIYVSNWKQTFNKIQESLNKTRTELLEQGVDLASIQNDITLLSNKKQELDTITKKEEVLLITIAKKEEIKKEYFELRQQLQRQRQSFLDSILKDRNVRAKVKFCRALDDYEESLRKIFSLDETNYSNDLKIITEKWSKSGNEKFLEQNQEIFNLLFEHNQNKTIDSQFGKLFFTNKVHILNDESLIDLDLLFPEDEIQIEYKVGNTYKSISNASAGQKTAAILTLLLSHGTKPLILDQPEDDLDNRLIYDLVVDQMKNSKEIRQIIVVTHNANIPVNGDSEHIIVMDSETKHIQVKLTGSVETKEIKQEICNIMEGGIDAFDMRSKRYGELLNF</sequence>
<dbReference type="InterPro" id="IPR027417">
    <property type="entry name" value="P-loop_NTPase"/>
</dbReference>
<keyword evidence="2" id="KW-1185">Reference proteome</keyword>
<evidence type="ECO:0000313" key="2">
    <source>
        <dbReference type="Proteomes" id="UP000245489"/>
    </source>
</evidence>
<reference evidence="1 2" key="1">
    <citation type="submission" date="2018-05" db="EMBL/GenBank/DDBJ databases">
        <title>Genomic Encyclopedia of Archaeal and Bacterial Type Strains, Phase II (KMG-II): from individual species to whole genera.</title>
        <authorList>
            <person name="Goeker M."/>
        </authorList>
    </citation>
    <scope>NUCLEOTIDE SEQUENCE [LARGE SCALE GENOMIC DNA]</scope>
    <source>
        <strain evidence="1 2">DSM 22214</strain>
    </source>
</reference>
<dbReference type="Proteomes" id="UP000245489">
    <property type="component" value="Unassembled WGS sequence"/>
</dbReference>
<proteinExistence type="predicted"/>
<dbReference type="OrthoDB" id="9791620at2"/>
<protein>
    <submittedName>
        <fullName evidence="1">Uncharacterized protein</fullName>
    </submittedName>
</protein>
<gene>
    <name evidence="1" type="ORF">LV89_01005</name>
</gene>
<name>A0A316ECH5_9BACT</name>
<accession>A0A316ECH5</accession>
<dbReference type="EMBL" id="QGGO01000004">
    <property type="protein sequence ID" value="PWK28224.1"/>
    <property type="molecule type" value="Genomic_DNA"/>
</dbReference>
<dbReference type="Gene3D" id="3.40.50.300">
    <property type="entry name" value="P-loop containing nucleotide triphosphate hydrolases"/>
    <property type="match status" value="1"/>
</dbReference>
<organism evidence="1 2">
    <name type="scientific">Arcicella aurantiaca</name>
    <dbReference type="NCBI Taxonomy" id="591202"/>
    <lineage>
        <taxon>Bacteria</taxon>
        <taxon>Pseudomonadati</taxon>
        <taxon>Bacteroidota</taxon>
        <taxon>Cytophagia</taxon>
        <taxon>Cytophagales</taxon>
        <taxon>Flectobacillaceae</taxon>
        <taxon>Arcicella</taxon>
    </lineage>
</organism>
<dbReference type="AlphaFoldDB" id="A0A316ECH5"/>
<evidence type="ECO:0000313" key="1">
    <source>
        <dbReference type="EMBL" id="PWK28224.1"/>
    </source>
</evidence>
<dbReference type="RefSeq" id="WP_109741782.1">
    <property type="nucleotide sequence ID" value="NZ_QGGO01000004.1"/>
</dbReference>
<comment type="caution">
    <text evidence="1">The sequence shown here is derived from an EMBL/GenBank/DDBJ whole genome shotgun (WGS) entry which is preliminary data.</text>
</comment>